<evidence type="ECO:0000256" key="3">
    <source>
        <dbReference type="ARBA" id="ARBA00022679"/>
    </source>
</evidence>
<feature type="transmembrane region" description="Helical" evidence="16">
    <location>
        <begin position="195"/>
        <end position="212"/>
    </location>
</feature>
<evidence type="ECO:0000256" key="16">
    <source>
        <dbReference type="SAM" id="Phobius"/>
    </source>
</evidence>
<evidence type="ECO:0000256" key="6">
    <source>
        <dbReference type="ARBA" id="ARBA00022984"/>
    </source>
</evidence>
<reference evidence="17 18" key="1">
    <citation type="submission" date="2019-02" db="EMBL/GenBank/DDBJ databases">
        <title>Deep-cultivation of Planctomycetes and their phenomic and genomic characterization uncovers novel biology.</title>
        <authorList>
            <person name="Wiegand S."/>
            <person name="Jogler M."/>
            <person name="Boedeker C."/>
            <person name="Pinto D."/>
            <person name="Vollmers J."/>
            <person name="Rivas-Marin E."/>
            <person name="Kohn T."/>
            <person name="Peeters S.H."/>
            <person name="Heuer A."/>
            <person name="Rast P."/>
            <person name="Oberbeckmann S."/>
            <person name="Bunk B."/>
            <person name="Jeske O."/>
            <person name="Meyerdierks A."/>
            <person name="Storesund J.E."/>
            <person name="Kallscheuer N."/>
            <person name="Luecker S."/>
            <person name="Lage O.M."/>
            <person name="Pohl T."/>
            <person name="Merkel B.J."/>
            <person name="Hornburger P."/>
            <person name="Mueller R.-W."/>
            <person name="Bruemmer F."/>
            <person name="Labrenz M."/>
            <person name="Spormann A.M."/>
            <person name="Op den Camp H."/>
            <person name="Overmann J."/>
            <person name="Amann R."/>
            <person name="Jetten M.S.M."/>
            <person name="Mascher T."/>
            <person name="Medema M.H."/>
            <person name="Devos D.P."/>
            <person name="Kaster A.-K."/>
            <person name="Ovreas L."/>
            <person name="Rohde M."/>
            <person name="Galperin M.Y."/>
            <person name="Jogler C."/>
        </authorList>
    </citation>
    <scope>NUCLEOTIDE SEQUENCE [LARGE SCALE GENOMIC DNA]</scope>
    <source>
        <strain evidence="17 18">Poly30</strain>
    </source>
</reference>
<dbReference type="RefSeq" id="WP_145200450.1">
    <property type="nucleotide sequence ID" value="NZ_CP036434.1"/>
</dbReference>
<feature type="transmembrane region" description="Helical" evidence="16">
    <location>
        <begin position="219"/>
        <end position="238"/>
    </location>
</feature>
<feature type="transmembrane region" description="Helical" evidence="16">
    <location>
        <begin position="79"/>
        <end position="96"/>
    </location>
</feature>
<dbReference type="GO" id="GO:0009252">
    <property type="term" value="P:peptidoglycan biosynthetic process"/>
    <property type="evidence" value="ECO:0007669"/>
    <property type="project" value="UniProtKB-KW"/>
</dbReference>
<evidence type="ECO:0000256" key="15">
    <source>
        <dbReference type="ARBA" id="ARBA00049902"/>
    </source>
</evidence>
<evidence type="ECO:0000256" key="1">
    <source>
        <dbReference type="ARBA" id="ARBA00004141"/>
    </source>
</evidence>
<dbReference type="EMBL" id="CP036434">
    <property type="protein sequence ID" value="QDV08213.1"/>
    <property type="molecule type" value="Genomic_DNA"/>
</dbReference>
<dbReference type="GO" id="GO:0005886">
    <property type="term" value="C:plasma membrane"/>
    <property type="evidence" value="ECO:0007669"/>
    <property type="project" value="TreeGrafter"/>
</dbReference>
<keyword evidence="2" id="KW-0328">Glycosyltransferase</keyword>
<comment type="similarity">
    <text evidence="11">Belongs to the SEDS family. FtsW subfamily.</text>
</comment>
<name>A0A518EVT9_9BACT</name>
<dbReference type="GO" id="GO:0032153">
    <property type="term" value="C:cell division site"/>
    <property type="evidence" value="ECO:0007669"/>
    <property type="project" value="TreeGrafter"/>
</dbReference>
<sequence length="405" mass="43143">MSGARSSSQGGWAASLVAGVAGWARDAGVRARERDPSGPRTALLWTVLALIVFGFMIQMSHAATTLPREAFLDEMGQQLQFRIGGIVLLFLGMWLGPRRIEPLIPALTVFSLLGLILVFVPGFEQAVNGSHRWIRVFGRGPSIQPSEIARVVFVLWVARRCVLLDERVENLRSGFVPTLAFGLMATALILKEPDLGGALLFLLCFGTTLFVGGARMQHVALVIAACILLVLIALNSFGHVAERFAVWMGDSTNDQVTRAAEAMASGDFFGVGFTQGGFRNAGLQYMQTDYALALVGEELGLFGIWLVVGLFAAFIWNAQAMVLGIRDRFAALCAFGLSISVAFQAMVHLQVVTGLAPPKGMALPFLSDGGSALLAACLAVGLALGAGRVRSRALPSSDSHSPSSH</sequence>
<dbReference type="GO" id="GO:0008955">
    <property type="term" value="F:peptidoglycan glycosyltransferase activity"/>
    <property type="evidence" value="ECO:0007669"/>
    <property type="project" value="UniProtKB-EC"/>
</dbReference>
<evidence type="ECO:0000256" key="8">
    <source>
        <dbReference type="ARBA" id="ARBA00023136"/>
    </source>
</evidence>
<dbReference type="AlphaFoldDB" id="A0A518EVT9"/>
<keyword evidence="8 16" id="KW-0472">Membrane</keyword>
<feature type="transmembrane region" description="Helical" evidence="16">
    <location>
        <begin position="299"/>
        <end position="317"/>
    </location>
</feature>
<evidence type="ECO:0000256" key="12">
    <source>
        <dbReference type="ARBA" id="ARBA00041185"/>
    </source>
</evidence>
<feature type="transmembrane region" description="Helical" evidence="16">
    <location>
        <begin position="42"/>
        <end position="59"/>
    </location>
</feature>
<protein>
    <recommendedName>
        <fullName evidence="12">Probable peptidoglycan glycosyltransferase FtsW</fullName>
        <ecNumber evidence="14">2.4.99.28</ecNumber>
    </recommendedName>
    <alternativeName>
        <fullName evidence="13">Cell division protein FtsW</fullName>
    </alternativeName>
    <alternativeName>
        <fullName evidence="10">Cell wall polymerase</fullName>
    </alternativeName>
    <alternativeName>
        <fullName evidence="9">Peptidoglycan polymerase</fullName>
    </alternativeName>
</protein>
<dbReference type="PANTHER" id="PTHR30474">
    <property type="entry name" value="CELL CYCLE PROTEIN"/>
    <property type="match status" value="1"/>
</dbReference>
<keyword evidence="5" id="KW-0133">Cell shape</keyword>
<feature type="transmembrane region" description="Helical" evidence="16">
    <location>
        <begin position="329"/>
        <end position="349"/>
    </location>
</feature>
<dbReference type="EC" id="2.4.99.28" evidence="14"/>
<dbReference type="InterPro" id="IPR001182">
    <property type="entry name" value="FtsW/RodA"/>
</dbReference>
<feature type="transmembrane region" description="Helical" evidence="16">
    <location>
        <begin position="369"/>
        <end position="387"/>
    </location>
</feature>
<keyword evidence="18" id="KW-1185">Reference proteome</keyword>
<keyword evidence="7 16" id="KW-1133">Transmembrane helix</keyword>
<evidence type="ECO:0000256" key="10">
    <source>
        <dbReference type="ARBA" id="ARBA00033270"/>
    </source>
</evidence>
<evidence type="ECO:0000256" key="5">
    <source>
        <dbReference type="ARBA" id="ARBA00022960"/>
    </source>
</evidence>
<feature type="transmembrane region" description="Helical" evidence="16">
    <location>
        <begin position="103"/>
        <end position="123"/>
    </location>
</feature>
<dbReference type="OrthoDB" id="9768187at2"/>
<dbReference type="GO" id="GO:0051301">
    <property type="term" value="P:cell division"/>
    <property type="evidence" value="ECO:0007669"/>
    <property type="project" value="InterPro"/>
</dbReference>
<keyword evidence="4 16" id="KW-0812">Transmembrane</keyword>
<keyword evidence="3 17" id="KW-0808">Transferase</keyword>
<keyword evidence="6" id="KW-0573">Peptidoglycan synthesis</keyword>
<dbReference type="PANTHER" id="PTHR30474:SF2">
    <property type="entry name" value="PEPTIDOGLYCAN GLYCOSYLTRANSFERASE FTSW-RELATED"/>
    <property type="match status" value="1"/>
</dbReference>
<evidence type="ECO:0000256" key="13">
    <source>
        <dbReference type="ARBA" id="ARBA00041418"/>
    </source>
</evidence>
<accession>A0A518EVT9</accession>
<evidence type="ECO:0000256" key="14">
    <source>
        <dbReference type="ARBA" id="ARBA00044770"/>
    </source>
</evidence>
<dbReference type="Proteomes" id="UP000320390">
    <property type="component" value="Chromosome"/>
</dbReference>
<evidence type="ECO:0000256" key="2">
    <source>
        <dbReference type="ARBA" id="ARBA00022676"/>
    </source>
</evidence>
<evidence type="ECO:0000256" key="9">
    <source>
        <dbReference type="ARBA" id="ARBA00032370"/>
    </source>
</evidence>
<organism evidence="17 18">
    <name type="scientific">Saltatorellus ferox</name>
    <dbReference type="NCBI Taxonomy" id="2528018"/>
    <lineage>
        <taxon>Bacteria</taxon>
        <taxon>Pseudomonadati</taxon>
        <taxon>Planctomycetota</taxon>
        <taxon>Planctomycetia</taxon>
        <taxon>Planctomycetia incertae sedis</taxon>
        <taxon>Saltatorellus</taxon>
    </lineage>
</organism>
<dbReference type="Pfam" id="PF01098">
    <property type="entry name" value="FTSW_RODA_SPOVE"/>
    <property type="match status" value="1"/>
</dbReference>
<evidence type="ECO:0000313" key="17">
    <source>
        <dbReference type="EMBL" id="QDV08213.1"/>
    </source>
</evidence>
<evidence type="ECO:0000256" key="11">
    <source>
        <dbReference type="ARBA" id="ARBA00038053"/>
    </source>
</evidence>
<gene>
    <name evidence="17" type="primary">ftsW</name>
    <name evidence="17" type="ORF">Poly30_37490</name>
</gene>
<evidence type="ECO:0000256" key="4">
    <source>
        <dbReference type="ARBA" id="ARBA00022692"/>
    </source>
</evidence>
<comment type="subcellular location">
    <subcellularLocation>
        <location evidence="1">Membrane</location>
        <topology evidence="1">Multi-pass membrane protein</topology>
    </subcellularLocation>
</comment>
<proteinExistence type="inferred from homology"/>
<dbReference type="GO" id="GO:0008360">
    <property type="term" value="P:regulation of cell shape"/>
    <property type="evidence" value="ECO:0007669"/>
    <property type="project" value="UniProtKB-KW"/>
</dbReference>
<evidence type="ECO:0000313" key="18">
    <source>
        <dbReference type="Proteomes" id="UP000320390"/>
    </source>
</evidence>
<evidence type="ECO:0000256" key="7">
    <source>
        <dbReference type="ARBA" id="ARBA00022989"/>
    </source>
</evidence>
<dbReference type="GO" id="GO:0015648">
    <property type="term" value="F:lipid-linked peptidoglycan transporter activity"/>
    <property type="evidence" value="ECO:0007669"/>
    <property type="project" value="TreeGrafter"/>
</dbReference>
<comment type="catalytic activity">
    <reaction evidence="15">
        <text>[GlcNAc-(1-&gt;4)-Mur2Ac(oyl-L-Ala-gamma-D-Glu-L-Lys-D-Ala-D-Ala)](n)-di-trans,octa-cis-undecaprenyl diphosphate + beta-D-GlcNAc-(1-&gt;4)-Mur2Ac(oyl-L-Ala-gamma-D-Glu-L-Lys-D-Ala-D-Ala)-di-trans,octa-cis-undecaprenyl diphosphate = [GlcNAc-(1-&gt;4)-Mur2Ac(oyl-L-Ala-gamma-D-Glu-L-Lys-D-Ala-D-Ala)](n+1)-di-trans,octa-cis-undecaprenyl diphosphate + di-trans,octa-cis-undecaprenyl diphosphate + H(+)</text>
        <dbReference type="Rhea" id="RHEA:23708"/>
        <dbReference type="Rhea" id="RHEA-COMP:9602"/>
        <dbReference type="Rhea" id="RHEA-COMP:9603"/>
        <dbReference type="ChEBI" id="CHEBI:15378"/>
        <dbReference type="ChEBI" id="CHEBI:58405"/>
        <dbReference type="ChEBI" id="CHEBI:60033"/>
        <dbReference type="ChEBI" id="CHEBI:78435"/>
        <dbReference type="EC" id="2.4.99.28"/>
    </reaction>
</comment>